<reference evidence="2 3" key="1">
    <citation type="journal article" date="2018" name="Front. Plant Sci.">
        <title>Red Clover (Trifolium pratense) and Zigzag Clover (T. medium) - A Picture of Genomic Similarities and Differences.</title>
        <authorList>
            <person name="Dluhosova J."/>
            <person name="Istvanek J."/>
            <person name="Nedelnik J."/>
            <person name="Repkova J."/>
        </authorList>
    </citation>
    <scope>NUCLEOTIDE SEQUENCE [LARGE SCALE GENOMIC DNA]</scope>
    <source>
        <strain evidence="3">cv. 10/8</strain>
        <tissue evidence="2">Leaf</tissue>
    </source>
</reference>
<comment type="caution">
    <text evidence="2">The sequence shown here is derived from an EMBL/GenBank/DDBJ whole genome shotgun (WGS) entry which is preliminary data.</text>
</comment>
<evidence type="ECO:0000313" key="3">
    <source>
        <dbReference type="Proteomes" id="UP000265520"/>
    </source>
</evidence>
<dbReference type="Proteomes" id="UP000265520">
    <property type="component" value="Unassembled WGS sequence"/>
</dbReference>
<feature type="non-terminal residue" evidence="2">
    <location>
        <position position="30"/>
    </location>
</feature>
<name>A0A392V3Y6_9FABA</name>
<dbReference type="EMBL" id="LXQA011024307">
    <property type="protein sequence ID" value="MCI81655.1"/>
    <property type="molecule type" value="Genomic_DNA"/>
</dbReference>
<proteinExistence type="predicted"/>
<protein>
    <submittedName>
        <fullName evidence="2">Uncharacterized protein</fullName>
    </submittedName>
</protein>
<feature type="region of interest" description="Disordered" evidence="1">
    <location>
        <begin position="1"/>
        <end position="30"/>
    </location>
</feature>
<accession>A0A392V3Y6</accession>
<evidence type="ECO:0000256" key="1">
    <source>
        <dbReference type="SAM" id="MobiDB-lite"/>
    </source>
</evidence>
<dbReference type="AlphaFoldDB" id="A0A392V3Y6"/>
<sequence>MNNSGSPSQLSNGSNHAHDPGSPQTPIPTL</sequence>
<feature type="compositionally biased region" description="Polar residues" evidence="1">
    <location>
        <begin position="1"/>
        <end position="15"/>
    </location>
</feature>
<evidence type="ECO:0000313" key="2">
    <source>
        <dbReference type="EMBL" id="MCI81655.1"/>
    </source>
</evidence>
<organism evidence="2 3">
    <name type="scientific">Trifolium medium</name>
    <dbReference type="NCBI Taxonomy" id="97028"/>
    <lineage>
        <taxon>Eukaryota</taxon>
        <taxon>Viridiplantae</taxon>
        <taxon>Streptophyta</taxon>
        <taxon>Embryophyta</taxon>
        <taxon>Tracheophyta</taxon>
        <taxon>Spermatophyta</taxon>
        <taxon>Magnoliopsida</taxon>
        <taxon>eudicotyledons</taxon>
        <taxon>Gunneridae</taxon>
        <taxon>Pentapetalae</taxon>
        <taxon>rosids</taxon>
        <taxon>fabids</taxon>
        <taxon>Fabales</taxon>
        <taxon>Fabaceae</taxon>
        <taxon>Papilionoideae</taxon>
        <taxon>50 kb inversion clade</taxon>
        <taxon>NPAAA clade</taxon>
        <taxon>Hologalegina</taxon>
        <taxon>IRL clade</taxon>
        <taxon>Trifolieae</taxon>
        <taxon>Trifolium</taxon>
    </lineage>
</organism>
<keyword evidence="3" id="KW-1185">Reference proteome</keyword>